<dbReference type="InterPro" id="IPR006148">
    <property type="entry name" value="Glc/Gal-6P_isomerase"/>
</dbReference>
<protein>
    <submittedName>
        <fullName evidence="3">Glucosamine-6-phosphate deaminase</fullName>
    </submittedName>
</protein>
<dbReference type="GO" id="GO:0019262">
    <property type="term" value="P:N-acetylneuraminate catabolic process"/>
    <property type="evidence" value="ECO:0007669"/>
    <property type="project" value="TreeGrafter"/>
</dbReference>
<dbReference type="Pfam" id="PF01182">
    <property type="entry name" value="Glucosamine_iso"/>
    <property type="match status" value="1"/>
</dbReference>
<evidence type="ECO:0000259" key="2">
    <source>
        <dbReference type="Pfam" id="PF01182"/>
    </source>
</evidence>
<name>A0A1H1ZZJ3_9ACTN</name>
<dbReference type="Proteomes" id="UP000199103">
    <property type="component" value="Chromosome I"/>
</dbReference>
<reference evidence="3 4" key="1">
    <citation type="submission" date="2016-10" db="EMBL/GenBank/DDBJ databases">
        <authorList>
            <person name="de Groot N.N."/>
        </authorList>
    </citation>
    <scope>NUCLEOTIDE SEQUENCE [LARGE SCALE GENOMIC DNA]</scope>
    <source>
        <strain evidence="3 4">DSM 21800</strain>
    </source>
</reference>
<dbReference type="SUPFAM" id="SSF100950">
    <property type="entry name" value="NagB/RpiA/CoA transferase-like"/>
    <property type="match status" value="1"/>
</dbReference>
<dbReference type="EMBL" id="LT629772">
    <property type="protein sequence ID" value="SDT38832.1"/>
    <property type="molecule type" value="Genomic_DNA"/>
</dbReference>
<dbReference type="InterPro" id="IPR037171">
    <property type="entry name" value="NagB/RpiA_transferase-like"/>
</dbReference>
<dbReference type="PANTHER" id="PTHR11280">
    <property type="entry name" value="GLUCOSAMINE-6-PHOSPHATE ISOMERASE"/>
    <property type="match status" value="1"/>
</dbReference>
<dbReference type="OrthoDB" id="9791139at2"/>
<keyword evidence="4" id="KW-1185">Reference proteome</keyword>
<organism evidence="3 4">
    <name type="scientific">Microlunatus soli</name>
    <dbReference type="NCBI Taxonomy" id="630515"/>
    <lineage>
        <taxon>Bacteria</taxon>
        <taxon>Bacillati</taxon>
        <taxon>Actinomycetota</taxon>
        <taxon>Actinomycetes</taxon>
        <taxon>Propionibacteriales</taxon>
        <taxon>Propionibacteriaceae</taxon>
        <taxon>Microlunatus</taxon>
    </lineage>
</organism>
<dbReference type="InterPro" id="IPR004547">
    <property type="entry name" value="Glucosamine6P_isomerase"/>
</dbReference>
<dbReference type="GO" id="GO:0005737">
    <property type="term" value="C:cytoplasm"/>
    <property type="evidence" value="ECO:0007669"/>
    <property type="project" value="TreeGrafter"/>
</dbReference>
<dbReference type="GO" id="GO:0004342">
    <property type="term" value="F:glucosamine-6-phosphate deaminase activity"/>
    <property type="evidence" value="ECO:0007669"/>
    <property type="project" value="InterPro"/>
</dbReference>
<keyword evidence="1" id="KW-0119">Carbohydrate metabolism</keyword>
<dbReference type="GO" id="GO:0006043">
    <property type="term" value="P:glucosamine catabolic process"/>
    <property type="evidence" value="ECO:0007669"/>
    <property type="project" value="TreeGrafter"/>
</dbReference>
<dbReference type="RefSeq" id="WP_157683760.1">
    <property type="nucleotide sequence ID" value="NZ_LT629772.1"/>
</dbReference>
<feature type="domain" description="Glucosamine/galactosamine-6-phosphate isomerase" evidence="2">
    <location>
        <begin position="18"/>
        <end position="236"/>
    </location>
</feature>
<proteinExistence type="predicted"/>
<dbReference type="PANTHER" id="PTHR11280:SF6">
    <property type="entry name" value="GLUCOSAMINE-6-PHOSPHATE ISOMERASE NAGB"/>
    <property type="match status" value="1"/>
</dbReference>
<dbReference type="AlphaFoldDB" id="A0A1H1ZZJ3"/>
<accession>A0A1H1ZZJ3</accession>
<dbReference type="GO" id="GO:0042802">
    <property type="term" value="F:identical protein binding"/>
    <property type="evidence" value="ECO:0007669"/>
    <property type="project" value="TreeGrafter"/>
</dbReference>
<evidence type="ECO:0000313" key="3">
    <source>
        <dbReference type="EMBL" id="SDT38832.1"/>
    </source>
</evidence>
<evidence type="ECO:0000313" key="4">
    <source>
        <dbReference type="Proteomes" id="UP000199103"/>
    </source>
</evidence>
<dbReference type="Gene3D" id="3.40.50.1360">
    <property type="match status" value="1"/>
</dbReference>
<dbReference type="GO" id="GO:0006046">
    <property type="term" value="P:N-acetylglucosamine catabolic process"/>
    <property type="evidence" value="ECO:0007669"/>
    <property type="project" value="TreeGrafter"/>
</dbReference>
<dbReference type="GO" id="GO:0005975">
    <property type="term" value="P:carbohydrate metabolic process"/>
    <property type="evidence" value="ECO:0007669"/>
    <property type="project" value="InterPro"/>
</dbReference>
<dbReference type="STRING" id="630515.SAMN04489812_5550"/>
<gene>
    <name evidence="3" type="ORF">SAMN04489812_5550</name>
</gene>
<sequence length="261" mass="28069">MTTIEATVGELSVRLLPDEPALGSAAARGAAEAIGAAVAANGSARVVIATGNSQYAFVEALAEEDIDWSVVTVFHMDEYIGIDDDHPASFQRWIRERIEQRFHPARVEYIGGRGDPQAEADRYEALLRSAPIDLVCMGIGENGHLAFNEPGAADFTDQRWARVITLTEESQRQQVGEGHFASMDVVPKTAISLTIPALLSAGRVQVCAPESRKAKAVHETLTAEISNACPATILRACGNAVLFLEPRSAELLDGVFDRAEV</sequence>
<evidence type="ECO:0000256" key="1">
    <source>
        <dbReference type="ARBA" id="ARBA00023277"/>
    </source>
</evidence>